<organism evidence="1 2">
    <name type="scientific">Sphingomonas piscis</name>
    <dbReference type="NCBI Taxonomy" id="2714943"/>
    <lineage>
        <taxon>Bacteria</taxon>
        <taxon>Pseudomonadati</taxon>
        <taxon>Pseudomonadota</taxon>
        <taxon>Alphaproteobacteria</taxon>
        <taxon>Sphingomonadales</taxon>
        <taxon>Sphingomonadaceae</taxon>
        <taxon>Sphingomonas</taxon>
    </lineage>
</organism>
<evidence type="ECO:0000313" key="2">
    <source>
        <dbReference type="Proteomes" id="UP000503222"/>
    </source>
</evidence>
<dbReference type="AlphaFoldDB" id="A0A6G7YNN9"/>
<dbReference type="EMBL" id="CP049869">
    <property type="protein sequence ID" value="QIK78358.1"/>
    <property type="molecule type" value="Genomic_DNA"/>
</dbReference>
<protein>
    <submittedName>
        <fullName evidence="1">Uncharacterized protein</fullName>
    </submittedName>
</protein>
<sequence length="113" mass="11978">MRKQMIENAAFEIATQCRTVEDSIDAALTELSELQDRILRMSAIPTVGFATAQEPVTKLAGAVQALVSARGSMADCHAALAQARGKVPGLRTVAFGDNECPPPKGQVDLRIVA</sequence>
<dbReference type="Proteomes" id="UP000503222">
    <property type="component" value="Chromosome"/>
</dbReference>
<reference evidence="1 2" key="1">
    <citation type="submission" date="2020-03" db="EMBL/GenBank/DDBJ databases">
        <title>Sphingomonas sp. nov., isolated from fish.</title>
        <authorList>
            <person name="Hyun D.-W."/>
            <person name="Bae J.-W."/>
        </authorList>
    </citation>
    <scope>NUCLEOTIDE SEQUENCE [LARGE SCALE GENOMIC DNA]</scope>
    <source>
        <strain evidence="1 2">HDW15B</strain>
    </source>
</reference>
<dbReference type="RefSeq" id="WP_166410752.1">
    <property type="nucleotide sequence ID" value="NZ_CP049869.1"/>
</dbReference>
<dbReference type="KEGG" id="spii:G7077_05010"/>
<gene>
    <name evidence="1" type="ORF">G7077_05010</name>
</gene>
<name>A0A6G7YNN9_9SPHN</name>
<proteinExistence type="predicted"/>
<keyword evidence="2" id="KW-1185">Reference proteome</keyword>
<evidence type="ECO:0000313" key="1">
    <source>
        <dbReference type="EMBL" id="QIK78358.1"/>
    </source>
</evidence>
<accession>A0A6G7YNN9</accession>